<sequence>MGMEDYKYRSQFLRNPSEVFLLLSFRMNILTLFIFCLLAITSPVIARGRRCHSSTQCDYESVCYEGYCYTIDEMFDKYTKALESLKSAVTSQVRNGGTGGGSRQAVKRSGFEAKRKSRPNARGEKPWLKKKAESEH</sequence>
<dbReference type="EMBL" id="WUAV01000003">
    <property type="protein sequence ID" value="KAF1760877.1"/>
    <property type="molecule type" value="Genomic_DNA"/>
</dbReference>
<keyword evidence="2" id="KW-0812">Transmembrane</keyword>
<gene>
    <name evidence="3" type="ORF">GCK72_009128</name>
</gene>
<feature type="region of interest" description="Disordered" evidence="1">
    <location>
        <begin position="92"/>
        <end position="136"/>
    </location>
</feature>
<evidence type="ECO:0000256" key="1">
    <source>
        <dbReference type="SAM" id="MobiDB-lite"/>
    </source>
</evidence>
<dbReference type="RefSeq" id="XP_053586805.1">
    <property type="nucleotide sequence ID" value="XM_053727228.1"/>
</dbReference>
<evidence type="ECO:0000313" key="3">
    <source>
        <dbReference type="EMBL" id="KAF1760877.1"/>
    </source>
</evidence>
<evidence type="ECO:0000256" key="2">
    <source>
        <dbReference type="SAM" id="Phobius"/>
    </source>
</evidence>
<accession>A0A6A5H0T3</accession>
<protein>
    <submittedName>
        <fullName evidence="3">Uncharacterized protein</fullName>
    </submittedName>
</protein>
<keyword evidence="2" id="KW-0472">Membrane</keyword>
<comment type="caution">
    <text evidence="3">The sequence shown here is derived from an EMBL/GenBank/DDBJ whole genome shotgun (WGS) entry which is preliminary data.</text>
</comment>
<reference evidence="3 4" key="1">
    <citation type="submission" date="2019-12" db="EMBL/GenBank/DDBJ databases">
        <title>Chromosome-level assembly of the Caenorhabditis remanei genome.</title>
        <authorList>
            <person name="Teterina A.A."/>
            <person name="Willis J.H."/>
            <person name="Phillips P.C."/>
        </authorList>
    </citation>
    <scope>NUCLEOTIDE SEQUENCE [LARGE SCALE GENOMIC DNA]</scope>
    <source>
        <strain evidence="3 4">PX506</strain>
        <tissue evidence="3">Whole organism</tissue>
    </source>
</reference>
<organism evidence="3 4">
    <name type="scientific">Caenorhabditis remanei</name>
    <name type="common">Caenorhabditis vulgaris</name>
    <dbReference type="NCBI Taxonomy" id="31234"/>
    <lineage>
        <taxon>Eukaryota</taxon>
        <taxon>Metazoa</taxon>
        <taxon>Ecdysozoa</taxon>
        <taxon>Nematoda</taxon>
        <taxon>Chromadorea</taxon>
        <taxon>Rhabditida</taxon>
        <taxon>Rhabditina</taxon>
        <taxon>Rhabditomorpha</taxon>
        <taxon>Rhabditoidea</taxon>
        <taxon>Rhabditidae</taxon>
        <taxon>Peloderinae</taxon>
        <taxon>Caenorhabditis</taxon>
    </lineage>
</organism>
<feature type="compositionally biased region" description="Basic and acidic residues" evidence="1">
    <location>
        <begin position="121"/>
        <end position="136"/>
    </location>
</feature>
<dbReference type="KEGG" id="crq:GCK72_009128"/>
<proteinExistence type="predicted"/>
<dbReference type="GeneID" id="78774844"/>
<name>A0A6A5H0T3_CAERE</name>
<keyword evidence="2" id="KW-1133">Transmembrane helix</keyword>
<dbReference type="AlphaFoldDB" id="A0A6A5H0T3"/>
<evidence type="ECO:0000313" key="4">
    <source>
        <dbReference type="Proteomes" id="UP000483820"/>
    </source>
</evidence>
<dbReference type="Proteomes" id="UP000483820">
    <property type="component" value="Chromosome III"/>
</dbReference>
<dbReference type="CTD" id="78774844"/>
<feature type="transmembrane region" description="Helical" evidence="2">
    <location>
        <begin position="20"/>
        <end position="40"/>
    </location>
</feature>